<feature type="transmembrane region" description="Helical" evidence="1">
    <location>
        <begin position="5"/>
        <end position="22"/>
    </location>
</feature>
<organism evidence="2 3">
    <name type="scientific">Clostridium innocuum</name>
    <dbReference type="NCBI Taxonomy" id="1522"/>
    <lineage>
        <taxon>Bacteria</taxon>
        <taxon>Bacillati</taxon>
        <taxon>Bacillota</taxon>
        <taxon>Clostridia</taxon>
        <taxon>Eubacteriales</taxon>
        <taxon>Clostridiaceae</taxon>
        <taxon>Clostridium</taxon>
    </lineage>
</organism>
<evidence type="ECO:0000313" key="2">
    <source>
        <dbReference type="EMBL" id="RGC15537.1"/>
    </source>
</evidence>
<evidence type="ECO:0000313" key="3">
    <source>
        <dbReference type="Proteomes" id="UP000260025"/>
    </source>
</evidence>
<evidence type="ECO:0000256" key="1">
    <source>
        <dbReference type="SAM" id="Phobius"/>
    </source>
</evidence>
<accession>A0A3E2VWA8</accession>
<feature type="transmembrane region" description="Helical" evidence="1">
    <location>
        <begin position="92"/>
        <end position="113"/>
    </location>
</feature>
<keyword evidence="1" id="KW-1133">Transmembrane helix</keyword>
<reference evidence="2 3" key="1">
    <citation type="submission" date="2018-08" db="EMBL/GenBank/DDBJ databases">
        <title>A genome reference for cultivated species of the human gut microbiota.</title>
        <authorList>
            <person name="Zou Y."/>
            <person name="Xue W."/>
            <person name="Luo G."/>
        </authorList>
    </citation>
    <scope>NUCLEOTIDE SEQUENCE [LARGE SCALE GENOMIC DNA]</scope>
    <source>
        <strain evidence="2 3">OF01-2LB</strain>
    </source>
</reference>
<feature type="transmembrane region" description="Helical" evidence="1">
    <location>
        <begin position="34"/>
        <end position="54"/>
    </location>
</feature>
<keyword evidence="1" id="KW-0472">Membrane</keyword>
<evidence type="ECO:0008006" key="4">
    <source>
        <dbReference type="Google" id="ProtNLM"/>
    </source>
</evidence>
<dbReference type="RefSeq" id="WP_117443116.1">
    <property type="nucleotide sequence ID" value="NZ_JAJFEN010000050.1"/>
</dbReference>
<keyword evidence="1" id="KW-0812">Transmembrane</keyword>
<dbReference type="Proteomes" id="UP000260025">
    <property type="component" value="Unassembled WGS sequence"/>
</dbReference>
<dbReference type="EMBL" id="QVEV01000013">
    <property type="protein sequence ID" value="RGC15537.1"/>
    <property type="molecule type" value="Genomic_DNA"/>
</dbReference>
<proteinExistence type="predicted"/>
<gene>
    <name evidence="2" type="ORF">DXA38_10305</name>
</gene>
<name>A0A3E2VWA8_CLOIN</name>
<protein>
    <recommendedName>
        <fullName evidence="4">Cell shape-determining protein</fullName>
    </recommendedName>
</protein>
<dbReference type="OrthoDB" id="3169575at2"/>
<sequence>MKKYIYFLIPVYALYIFGMFYVMLPPLNWHAPDFWKFLAFSAGPLLVLLIVFSFTKRQIDSFQNWRATFHNKNVVNLTSEQKRWGTICKVSILALIFVIVFPSAATLVTSRIFHAKAFSQRIEPKDVEFSEVPQVDFKKTPIIDRDSSIRLGDKVMGNMTEWVSQFDVSNEYTQISYKDSVYRVTPLTYNGFIKFFKNKSGGVPAYITVDSTSGKTQLVKLKDLGLDGMKYVPSAYFNDNLSRHLRFQYPTEIFGEPSFEIDEEGRPWYICTTYTYSGVGNKKRVTGAVFLDPITGKSEKYDTKHIPSWADRIYPESLVVEELDDNGSLKKGFWNSQFGQTGVIVTSEGYNYLEKNGDIWLYSGLTSANADESNLGFVLVNLRTHEAMKIATAGANEKSAMKSAQSEVKNYGYQSTFPLLINIKGNPVYLMSLKDNGLIKMYATVSAVDYQKVATVYTDEGLDALFKKTLNLLGSGSEDTISKESLKTADITVAGVEKINMDGNTIYYIQSDKGDVYKISFTTKYENQLVFLKAGDKLNISYIDAEGIKTIKEIK</sequence>
<dbReference type="AlphaFoldDB" id="A0A3E2VWA8"/>
<comment type="caution">
    <text evidence="2">The sequence shown here is derived from an EMBL/GenBank/DDBJ whole genome shotgun (WGS) entry which is preliminary data.</text>
</comment>